<feature type="transmembrane region" description="Helical" evidence="1">
    <location>
        <begin position="70"/>
        <end position="91"/>
    </location>
</feature>
<keyword evidence="1" id="KW-0812">Transmembrane</keyword>
<keyword evidence="1" id="KW-1133">Transmembrane helix</keyword>
<feature type="transmembrane region" description="Helical" evidence="1">
    <location>
        <begin position="642"/>
        <end position="666"/>
    </location>
</feature>
<keyword evidence="3" id="KW-1185">Reference proteome</keyword>
<protein>
    <submittedName>
        <fullName evidence="2">Uncharacterized protein</fullName>
    </submittedName>
</protein>
<feature type="transmembrane region" description="Helical" evidence="1">
    <location>
        <begin position="183"/>
        <end position="202"/>
    </location>
</feature>
<dbReference type="Proteomes" id="UP000323144">
    <property type="component" value="Chromosome"/>
</dbReference>
<name>A0A5B9Y3U8_9MOLU</name>
<dbReference type="KEGG" id="schi:SCHIN_v1c01480"/>
<feature type="transmembrane region" description="Helical" evidence="1">
    <location>
        <begin position="118"/>
        <end position="142"/>
    </location>
</feature>
<evidence type="ECO:0000256" key="1">
    <source>
        <dbReference type="SAM" id="Phobius"/>
    </source>
</evidence>
<gene>
    <name evidence="2" type="ORF">SCHIN_v1c01480</name>
</gene>
<organism evidence="2 3">
    <name type="scientific">Spiroplasma chinense</name>
    <dbReference type="NCBI Taxonomy" id="216932"/>
    <lineage>
        <taxon>Bacteria</taxon>
        <taxon>Bacillati</taxon>
        <taxon>Mycoplasmatota</taxon>
        <taxon>Mollicutes</taxon>
        <taxon>Entomoplasmatales</taxon>
        <taxon>Spiroplasmataceae</taxon>
        <taxon>Spiroplasma</taxon>
    </lineage>
</organism>
<proteinExistence type="predicted"/>
<evidence type="ECO:0000313" key="2">
    <source>
        <dbReference type="EMBL" id="QEH61346.1"/>
    </source>
</evidence>
<dbReference type="RefSeq" id="WP_166507740.1">
    <property type="nucleotide sequence ID" value="NZ_CP043026.1"/>
</dbReference>
<keyword evidence="1" id="KW-0472">Membrane</keyword>
<feature type="transmembrane region" description="Helical" evidence="1">
    <location>
        <begin position="35"/>
        <end position="58"/>
    </location>
</feature>
<dbReference type="EMBL" id="CP043026">
    <property type="protein sequence ID" value="QEH61346.1"/>
    <property type="molecule type" value="Genomic_DNA"/>
</dbReference>
<sequence>MQAEKIKKVKSNTGERNFRIIFNINLKLSLKNPGIIIGIILHVITCALTLAVETFLGLGQSDSLYVYRMFFYVFGSATTIFLVMVGSIYLFKRQVNDGIHSIELRAGFRASKSFSIRLLVLLTISLIANAFVLMVVFFLHLVSPVTTELMVAFGYSQVCYLIFLSIVSILIITFLFTGSKTVVATLLTTVFMFVVALSPLFASIKYMIADGDAKTTNYGLKVKALKDYTDLVAGNSSEDIKDLYTDKLVDGKSQIITSFQKNLDYYKDDNIMRDKLGLPYINYEGDSNKISRGYEGILSEAIMGRLVAKTFKMGQWNYDYSNIQLTPKNDEEKVNPTYTVPNLLEGTQLKVVLEKIYDAAYDVYADTNGTSNRGTVSKMFAYQSPGYFTSYPNQFSRMNISNVINSISREIPEYRTYLNSILTIYNRYEQIWNTTTGETIFAEPLKIEWITSTKYDAEDFYTPDLTLDSGYGDSSSITVKQLMDRINQVGMEEPDFKYTSNKEIEDKNYEIAELYYNVPELTIINNLIINLWLESFSLTFAPTSSNSEVLSDIYGYFNATNRSKALTTDIFRHFGAMSSGVLSDPFTNDIYNGVGTAIIYQGRLVYVKNIFNFEQDFLTKQDVTKEQKLFLEGRKLKYSNSFIIPLAFFVYLLISSPLAYLAYLIYERKSKI</sequence>
<accession>A0A5B9Y3U8</accession>
<feature type="transmembrane region" description="Helical" evidence="1">
    <location>
        <begin position="154"/>
        <end position="176"/>
    </location>
</feature>
<reference evidence="2 3" key="1">
    <citation type="submission" date="2019-08" db="EMBL/GenBank/DDBJ databases">
        <title>Complete genome sequence of Spiroplasma chinense CCH (DSM 19755).</title>
        <authorList>
            <person name="Shen H.-Y."/>
            <person name="Lin Y.-C."/>
            <person name="Chou L."/>
            <person name="Kuo C.-H."/>
        </authorList>
    </citation>
    <scope>NUCLEOTIDE SEQUENCE [LARGE SCALE GENOMIC DNA]</scope>
    <source>
        <strain evidence="2 3">CCH</strain>
    </source>
</reference>
<evidence type="ECO:0000313" key="3">
    <source>
        <dbReference type="Proteomes" id="UP000323144"/>
    </source>
</evidence>
<dbReference type="AlphaFoldDB" id="A0A5B9Y3U8"/>